<evidence type="ECO:0000256" key="6">
    <source>
        <dbReference type="ARBA" id="ARBA00023163"/>
    </source>
</evidence>
<keyword evidence="5" id="KW-0496">Mitochondrion</keyword>
<name>A0A1G4JAE0_9SACH</name>
<dbReference type="GO" id="GO:0003735">
    <property type="term" value="F:structural constituent of ribosome"/>
    <property type="evidence" value="ECO:0007669"/>
    <property type="project" value="TreeGrafter"/>
</dbReference>
<dbReference type="GO" id="GO:0005739">
    <property type="term" value="C:mitochondrion"/>
    <property type="evidence" value="ECO:0007669"/>
    <property type="project" value="UniProtKB-SubCell"/>
</dbReference>
<dbReference type="OrthoDB" id="5333655at2759"/>
<dbReference type="Proteomes" id="UP000191024">
    <property type="component" value="Chromosome D"/>
</dbReference>
<dbReference type="PANTHER" id="PTHR28184:SF1">
    <property type="entry name" value="LARGE RIBOSOMAL SUBUNIT PROTEIN ML67"/>
    <property type="match status" value="1"/>
</dbReference>
<evidence type="ECO:0000256" key="3">
    <source>
        <dbReference type="ARBA" id="ARBA00022980"/>
    </source>
</evidence>
<evidence type="ECO:0000256" key="9">
    <source>
        <dbReference type="ARBA" id="ARBA00035511"/>
    </source>
</evidence>
<evidence type="ECO:0000256" key="2">
    <source>
        <dbReference type="ARBA" id="ARBA00010741"/>
    </source>
</evidence>
<sequence length="219" mass="25464">MAATARFRPAGWLRKSGYAPQVFLFRNLESGQVIYSQVPVFSQAQIDKLFKRPNWENKKPLPRRDIWRCMAVVDVPTYETGVTLYQNLCRLRYLRDVSQKKTAEAFRKRDEYGHVWYSGQYRPTYAQEAVADLRESLRALGIPGALRAQIHWEDNWRMGDLDKHWTPVLPNVTHNVITKLGNSVREESLVLRELGERAKQEFAKLREAKQESDGVETLA</sequence>
<dbReference type="AlphaFoldDB" id="A0A1G4JAE0"/>
<dbReference type="GO" id="GO:0005840">
    <property type="term" value="C:ribosome"/>
    <property type="evidence" value="ECO:0007669"/>
    <property type="project" value="UniProtKB-KW"/>
</dbReference>
<evidence type="ECO:0000256" key="1">
    <source>
        <dbReference type="ARBA" id="ARBA00004173"/>
    </source>
</evidence>
<gene>
    <name evidence="10" type="ORF">LAMI_0D04302G</name>
</gene>
<dbReference type="Pfam" id="PF12829">
    <property type="entry name" value="Mhr1"/>
    <property type="match status" value="1"/>
</dbReference>
<dbReference type="EMBL" id="LT598463">
    <property type="protein sequence ID" value="SCU86985.1"/>
    <property type="molecule type" value="Genomic_DNA"/>
</dbReference>
<dbReference type="PANTHER" id="PTHR28184">
    <property type="entry name" value="MITOCHONDRIAL HOMOLOGOUS RECOMBINATION PROTEIN 1"/>
    <property type="match status" value="1"/>
</dbReference>
<dbReference type="GO" id="GO:0003697">
    <property type="term" value="F:single-stranded DNA binding"/>
    <property type="evidence" value="ECO:0007669"/>
    <property type="project" value="InterPro"/>
</dbReference>
<evidence type="ECO:0000256" key="5">
    <source>
        <dbReference type="ARBA" id="ARBA00023128"/>
    </source>
</evidence>
<evidence type="ECO:0000313" key="11">
    <source>
        <dbReference type="Proteomes" id="UP000191024"/>
    </source>
</evidence>
<evidence type="ECO:0000256" key="8">
    <source>
        <dbReference type="ARBA" id="ARBA00035185"/>
    </source>
</evidence>
<keyword evidence="3" id="KW-0689">Ribosomal protein</keyword>
<proteinExistence type="inferred from homology"/>
<keyword evidence="11" id="KW-1185">Reference proteome</keyword>
<keyword evidence="6" id="KW-0804">Transcription</keyword>
<keyword evidence="7" id="KW-0687">Ribonucleoprotein</keyword>
<accession>A0A1G4JAE0</accession>
<dbReference type="GO" id="GO:0000150">
    <property type="term" value="F:DNA strand exchange activity"/>
    <property type="evidence" value="ECO:0007669"/>
    <property type="project" value="InterPro"/>
</dbReference>
<dbReference type="GO" id="GO:1990904">
    <property type="term" value="C:ribonucleoprotein complex"/>
    <property type="evidence" value="ECO:0007669"/>
    <property type="project" value="UniProtKB-KW"/>
</dbReference>
<evidence type="ECO:0000313" key="10">
    <source>
        <dbReference type="EMBL" id="SCU86985.1"/>
    </source>
</evidence>
<keyword evidence="4" id="KW-0805">Transcription regulation</keyword>
<comment type="subcellular location">
    <subcellularLocation>
        <location evidence="1">Mitochondrion</location>
    </subcellularLocation>
</comment>
<dbReference type="InterPro" id="IPR024629">
    <property type="entry name" value="Ribosomal_mL67"/>
</dbReference>
<protein>
    <recommendedName>
        <fullName evidence="8">Large ribosomal subunit protein mL67</fullName>
    </recommendedName>
    <alternativeName>
        <fullName evidence="9">Mitochondrial homologous recombination protein 1</fullName>
    </alternativeName>
</protein>
<evidence type="ECO:0000256" key="7">
    <source>
        <dbReference type="ARBA" id="ARBA00023274"/>
    </source>
</evidence>
<evidence type="ECO:0000256" key="4">
    <source>
        <dbReference type="ARBA" id="ARBA00023015"/>
    </source>
</evidence>
<organism evidence="10 11">
    <name type="scientific">Lachancea mirantina</name>
    <dbReference type="NCBI Taxonomy" id="1230905"/>
    <lineage>
        <taxon>Eukaryota</taxon>
        <taxon>Fungi</taxon>
        <taxon>Dikarya</taxon>
        <taxon>Ascomycota</taxon>
        <taxon>Saccharomycotina</taxon>
        <taxon>Saccharomycetes</taxon>
        <taxon>Saccharomycetales</taxon>
        <taxon>Saccharomycetaceae</taxon>
        <taxon>Lachancea</taxon>
    </lineage>
</organism>
<comment type="similarity">
    <text evidence="2">Belongs to the mitochondrion-specific ribosomal protein mL67 family.</text>
</comment>
<dbReference type="STRING" id="1230905.A0A1G4JAE0"/>
<reference evidence="10 11" key="1">
    <citation type="submission" date="2016-03" db="EMBL/GenBank/DDBJ databases">
        <authorList>
            <person name="Devillers H."/>
        </authorList>
    </citation>
    <scope>NUCLEOTIDE SEQUENCE [LARGE SCALE GENOMIC DNA]</scope>
    <source>
        <strain evidence="10">CBS 11717</strain>
    </source>
</reference>